<dbReference type="Pfam" id="PF11009">
    <property type="entry name" value="BrxC"/>
    <property type="match status" value="1"/>
</dbReference>
<keyword evidence="2" id="KW-1185">Reference proteome</keyword>
<reference evidence="1 2" key="1">
    <citation type="submission" date="2024-04" db="EMBL/GenBank/DDBJ databases">
        <title>Albibacterium profundi sp. nov., isolated from sediment of the Challenger Deep of Mariana Trench.</title>
        <authorList>
            <person name="Wang Y."/>
        </authorList>
    </citation>
    <scope>NUCLEOTIDE SEQUENCE [LARGE SCALE GENOMIC DNA]</scope>
    <source>
        <strain evidence="1 2">RHL897</strain>
    </source>
</reference>
<dbReference type="Proteomes" id="UP001580928">
    <property type="component" value="Unassembled WGS sequence"/>
</dbReference>
<evidence type="ECO:0000313" key="1">
    <source>
        <dbReference type="EMBL" id="MFB5945288.1"/>
    </source>
</evidence>
<protein>
    <submittedName>
        <fullName evidence="1">Bacillithiol system redox-active protein YtxJ</fullName>
    </submittedName>
</protein>
<name>A0ABV5CCL4_9SPHI</name>
<dbReference type="EMBL" id="JBBVGT010000002">
    <property type="protein sequence ID" value="MFB5945288.1"/>
    <property type="molecule type" value="Genomic_DNA"/>
</dbReference>
<dbReference type="RefSeq" id="WP_375556830.1">
    <property type="nucleotide sequence ID" value="NZ_JBBVGT010000002.1"/>
</dbReference>
<dbReference type="SUPFAM" id="SSF52833">
    <property type="entry name" value="Thioredoxin-like"/>
    <property type="match status" value="1"/>
</dbReference>
<accession>A0ABV5CCL4</accession>
<gene>
    <name evidence="1" type="primary">ytxJ</name>
    <name evidence="1" type="ORF">WKR92_05560</name>
</gene>
<organism evidence="1 2">
    <name type="scientific">Albibacterium profundi</name>
    <dbReference type="NCBI Taxonomy" id="3134906"/>
    <lineage>
        <taxon>Bacteria</taxon>
        <taxon>Pseudomonadati</taxon>
        <taxon>Bacteroidota</taxon>
        <taxon>Sphingobacteriia</taxon>
        <taxon>Sphingobacteriales</taxon>
        <taxon>Sphingobacteriaceae</taxon>
        <taxon>Albibacterium</taxon>
    </lineage>
</organism>
<dbReference type="Gene3D" id="3.40.30.10">
    <property type="entry name" value="Glutaredoxin"/>
    <property type="match status" value="1"/>
</dbReference>
<sequence length="114" mass="13034">MMNWIALEDINQLEQIKTSSTPSIIFKHSTRCPVSGMAKRNFQLEAPLLPEEVDVYYLDLIKYRDISSHIAEHWNIRHESPQVLLIQNGQCSYHASHSDIELAELVKNISVTSG</sequence>
<comment type="caution">
    <text evidence="1">The sequence shown here is derived from an EMBL/GenBank/DDBJ whole genome shotgun (WGS) entry which is preliminary data.</text>
</comment>
<proteinExistence type="predicted"/>
<dbReference type="InterPro" id="IPR022551">
    <property type="entry name" value="BrxC"/>
</dbReference>
<dbReference type="InterPro" id="IPR036249">
    <property type="entry name" value="Thioredoxin-like_sf"/>
</dbReference>
<dbReference type="NCBIfam" id="TIGR04019">
    <property type="entry name" value="B_thiol_YtxJ"/>
    <property type="match status" value="1"/>
</dbReference>
<evidence type="ECO:0000313" key="2">
    <source>
        <dbReference type="Proteomes" id="UP001580928"/>
    </source>
</evidence>